<dbReference type="InterPro" id="IPR036388">
    <property type="entry name" value="WH-like_DNA-bd_sf"/>
</dbReference>
<name>A0AAV4FZ47_9GAST</name>
<dbReference type="GO" id="GO:0000978">
    <property type="term" value="F:RNA polymerase II cis-regulatory region sequence-specific DNA binding"/>
    <property type="evidence" value="ECO:0007669"/>
    <property type="project" value="TreeGrafter"/>
</dbReference>
<evidence type="ECO:0000313" key="3">
    <source>
        <dbReference type="Proteomes" id="UP000762676"/>
    </source>
</evidence>
<dbReference type="SMART" id="SM01243">
    <property type="entry name" value="IRF-3"/>
    <property type="match status" value="1"/>
</dbReference>
<reference evidence="2 3" key="1">
    <citation type="journal article" date="2021" name="Elife">
        <title>Chloroplast acquisition without the gene transfer in kleptoplastic sea slugs, Plakobranchus ocellatus.</title>
        <authorList>
            <person name="Maeda T."/>
            <person name="Takahashi S."/>
            <person name="Yoshida T."/>
            <person name="Shimamura S."/>
            <person name="Takaki Y."/>
            <person name="Nagai Y."/>
            <person name="Toyoda A."/>
            <person name="Suzuki Y."/>
            <person name="Arimoto A."/>
            <person name="Ishii H."/>
            <person name="Satoh N."/>
            <person name="Nishiyama T."/>
            <person name="Hasebe M."/>
            <person name="Maruyama T."/>
            <person name="Minagawa J."/>
            <person name="Obokata J."/>
            <person name="Shigenobu S."/>
        </authorList>
    </citation>
    <scope>NUCLEOTIDE SEQUENCE [LARGE SCALE GENOMIC DNA]</scope>
</reference>
<evidence type="ECO:0000313" key="2">
    <source>
        <dbReference type="EMBL" id="GFR78497.1"/>
    </source>
</evidence>
<dbReference type="InterPro" id="IPR008984">
    <property type="entry name" value="SMAD_FHA_dom_sf"/>
</dbReference>
<dbReference type="Gene3D" id="2.60.200.10">
    <property type="match status" value="1"/>
</dbReference>
<protein>
    <submittedName>
        <fullName evidence="2">Interferon regulatory factor</fullName>
    </submittedName>
</protein>
<gene>
    <name evidence="2" type="ORF">ElyMa_003995700</name>
</gene>
<dbReference type="GO" id="GO:0005634">
    <property type="term" value="C:nucleus"/>
    <property type="evidence" value="ECO:0007669"/>
    <property type="project" value="TreeGrafter"/>
</dbReference>
<dbReference type="InterPro" id="IPR017855">
    <property type="entry name" value="SMAD-like_dom_sf"/>
</dbReference>
<dbReference type="PANTHER" id="PTHR11949">
    <property type="entry name" value="INTERFERON REGULATORY FACTOR"/>
    <property type="match status" value="1"/>
</dbReference>
<dbReference type="GO" id="GO:0000981">
    <property type="term" value="F:DNA-binding transcription factor activity, RNA polymerase II-specific"/>
    <property type="evidence" value="ECO:0007669"/>
    <property type="project" value="TreeGrafter"/>
</dbReference>
<organism evidence="2 3">
    <name type="scientific">Elysia marginata</name>
    <dbReference type="NCBI Taxonomy" id="1093978"/>
    <lineage>
        <taxon>Eukaryota</taxon>
        <taxon>Metazoa</taxon>
        <taxon>Spiralia</taxon>
        <taxon>Lophotrochozoa</taxon>
        <taxon>Mollusca</taxon>
        <taxon>Gastropoda</taxon>
        <taxon>Heterobranchia</taxon>
        <taxon>Euthyneura</taxon>
        <taxon>Panpulmonata</taxon>
        <taxon>Sacoglossa</taxon>
        <taxon>Placobranchoidea</taxon>
        <taxon>Plakobranchidae</taxon>
        <taxon>Elysia</taxon>
    </lineage>
</organism>
<accession>A0AAV4FZ47</accession>
<dbReference type="GO" id="GO:0002376">
    <property type="term" value="P:immune system process"/>
    <property type="evidence" value="ECO:0007669"/>
    <property type="project" value="TreeGrafter"/>
</dbReference>
<dbReference type="Pfam" id="PF00605">
    <property type="entry name" value="IRF"/>
    <property type="match status" value="1"/>
</dbReference>
<comment type="caution">
    <text evidence="2">The sequence shown here is derived from an EMBL/GenBank/DDBJ whole genome shotgun (WGS) entry which is preliminary data.</text>
</comment>
<dbReference type="PROSITE" id="PS51507">
    <property type="entry name" value="IRF_2"/>
    <property type="match status" value="1"/>
</dbReference>
<evidence type="ECO:0000259" key="1">
    <source>
        <dbReference type="PROSITE" id="PS51507"/>
    </source>
</evidence>
<sequence length="600" mass="67974">MSVPDTQKRLRQWLEWKLDEGACLGLTWIDKENGIFKFPWYHYRDVSEEDKPHLFKVFVDWAKFTNKYKEGDKLDYPKFKHNLRCALNKLKDDFEKLEDNSANKEDPHVVYRFVSSTVCPQLRSPCASEYSNNLNTSEEKFQDKIIPVVVQNLAAEYVGEFSPNQYYKSEGLSNGSQDVQFQNQFLEMNRSAPNDSPEVQFQDHILEMNRSAPNVSQDVQFQNHFLEMNGSVLNGGQGFEEHFDMNMLVPNDNKAVPLDNCYDFLLSAQSQQGAHYNVNPSQTSPVFTTEHAQPTSSSYNANYQDISHQVYPPPAFPSDLAALNSGELIYLQPSTELPMSGLGSLNTPKTSFELGSLCQPICAGASHGVGLKAEHKHGMNVKVSYGQPPVIMLSENVDENGCRLYFGDRLLARTQYGKDMYGPKDVTDIMLPIVDQCSTEISDKYRTVIADILKEMDRGFSLTFDSGDIYAQRLCRSRVYFCDANFNSTCLDRKSKTPEKVFDFRNFQTKLAADATKLPPAHFYLTIGLEANPAHKNGPMSKIPVSVCVTHLTAERLYNEAQAQRRGRCDSMQPQHSGLDSCDQLLEMYKGLTINPIDKQ</sequence>
<keyword evidence="3" id="KW-1185">Reference proteome</keyword>
<dbReference type="GO" id="GO:0045893">
    <property type="term" value="P:positive regulation of DNA-templated transcription"/>
    <property type="evidence" value="ECO:0007669"/>
    <property type="project" value="UniProtKB-ARBA"/>
</dbReference>
<dbReference type="InterPro" id="IPR019471">
    <property type="entry name" value="Interferon_reg_factor-3"/>
</dbReference>
<feature type="domain" description="IRF tryptophan pentad repeat" evidence="1">
    <location>
        <begin position="7"/>
        <end position="115"/>
    </location>
</feature>
<dbReference type="InterPro" id="IPR036390">
    <property type="entry name" value="WH_DNA-bd_sf"/>
</dbReference>
<dbReference type="SUPFAM" id="SSF46785">
    <property type="entry name" value="Winged helix' DNA-binding domain"/>
    <property type="match status" value="1"/>
</dbReference>
<dbReference type="PRINTS" id="PR00267">
    <property type="entry name" value="INTFRNREGFCT"/>
</dbReference>
<dbReference type="EMBL" id="BMAT01008132">
    <property type="protein sequence ID" value="GFR78497.1"/>
    <property type="molecule type" value="Genomic_DNA"/>
</dbReference>
<dbReference type="PANTHER" id="PTHR11949:SF53">
    <property type="entry name" value="IRF TRYPTOPHAN PENTAD REPEAT DOMAIN-CONTAINING PROTEIN"/>
    <property type="match status" value="1"/>
</dbReference>
<dbReference type="Pfam" id="PF10401">
    <property type="entry name" value="IRF-3"/>
    <property type="match status" value="1"/>
</dbReference>
<dbReference type="Proteomes" id="UP000762676">
    <property type="component" value="Unassembled WGS sequence"/>
</dbReference>
<dbReference type="Gene3D" id="1.10.10.10">
    <property type="entry name" value="Winged helix-like DNA-binding domain superfamily/Winged helix DNA-binding domain"/>
    <property type="match status" value="1"/>
</dbReference>
<dbReference type="InterPro" id="IPR001346">
    <property type="entry name" value="Interferon_reg_fact_DNA-bd_dom"/>
</dbReference>
<dbReference type="SMART" id="SM00348">
    <property type="entry name" value="IRF"/>
    <property type="match status" value="1"/>
</dbReference>
<dbReference type="AlphaFoldDB" id="A0AAV4FZ47"/>
<dbReference type="SUPFAM" id="SSF49879">
    <property type="entry name" value="SMAD/FHA domain"/>
    <property type="match status" value="1"/>
</dbReference>
<proteinExistence type="predicted"/>